<feature type="compositionally biased region" description="Polar residues" evidence="2">
    <location>
        <begin position="47"/>
        <end position="58"/>
    </location>
</feature>
<dbReference type="AlphaFoldDB" id="A0A1D2M9P0"/>
<keyword evidence="1" id="KW-0539">Nucleus</keyword>
<evidence type="ECO:0000256" key="1">
    <source>
        <dbReference type="PROSITE-ProRule" id="PRU00267"/>
    </source>
</evidence>
<evidence type="ECO:0000313" key="5">
    <source>
        <dbReference type="Proteomes" id="UP000094527"/>
    </source>
</evidence>
<gene>
    <name evidence="4" type="ORF">Ocin01_16987</name>
</gene>
<dbReference type="PROSITE" id="PS50118">
    <property type="entry name" value="HMG_BOX_2"/>
    <property type="match status" value="1"/>
</dbReference>
<organism evidence="4 5">
    <name type="scientific">Orchesella cincta</name>
    <name type="common">Springtail</name>
    <name type="synonym">Podura cincta</name>
    <dbReference type="NCBI Taxonomy" id="48709"/>
    <lineage>
        <taxon>Eukaryota</taxon>
        <taxon>Metazoa</taxon>
        <taxon>Ecdysozoa</taxon>
        <taxon>Arthropoda</taxon>
        <taxon>Hexapoda</taxon>
        <taxon>Collembola</taxon>
        <taxon>Entomobryomorpha</taxon>
        <taxon>Entomobryoidea</taxon>
        <taxon>Orchesellidae</taxon>
        <taxon>Orchesellinae</taxon>
        <taxon>Orchesella</taxon>
    </lineage>
</organism>
<evidence type="ECO:0000259" key="3">
    <source>
        <dbReference type="PROSITE" id="PS50118"/>
    </source>
</evidence>
<feature type="compositionally biased region" description="Basic and acidic residues" evidence="2">
    <location>
        <begin position="107"/>
        <end position="124"/>
    </location>
</feature>
<name>A0A1D2M9P0_ORCCI</name>
<sequence>MLGKKSNKETANSNPESPMVADISEESNDSAMIENVGQVENDEGTRNSESLLEDSTNIQHDKPEEPPKKKTGYLLWFDENRADLEKEHPDASTGDLTKIGMQQFRKLPKEEKQKYLKPSVDNEKKRKRSEIEDDEAAKNVKDSEKKSKIGSKLAAFIRTSSD</sequence>
<dbReference type="EMBL" id="LJIJ01002439">
    <property type="protein sequence ID" value="ODM89695.1"/>
    <property type="molecule type" value="Genomic_DNA"/>
</dbReference>
<dbReference type="InterPro" id="IPR036910">
    <property type="entry name" value="HMG_box_dom_sf"/>
</dbReference>
<keyword evidence="1" id="KW-0238">DNA-binding</keyword>
<evidence type="ECO:0000256" key="2">
    <source>
        <dbReference type="SAM" id="MobiDB-lite"/>
    </source>
</evidence>
<dbReference type="Gene3D" id="1.10.30.10">
    <property type="entry name" value="High mobility group box domain"/>
    <property type="match status" value="1"/>
</dbReference>
<keyword evidence="5" id="KW-1185">Reference proteome</keyword>
<dbReference type="GO" id="GO:0003677">
    <property type="term" value="F:DNA binding"/>
    <property type="evidence" value="ECO:0007669"/>
    <property type="project" value="UniProtKB-UniRule"/>
</dbReference>
<feature type="compositionally biased region" description="Basic and acidic residues" evidence="2">
    <location>
        <begin position="59"/>
        <end position="68"/>
    </location>
</feature>
<dbReference type="InterPro" id="IPR009071">
    <property type="entry name" value="HMG_box_dom"/>
</dbReference>
<feature type="DNA-binding region" description="HMG box" evidence="1">
    <location>
        <begin position="66"/>
        <end position="135"/>
    </location>
</feature>
<dbReference type="SMART" id="SM00398">
    <property type="entry name" value="HMG"/>
    <property type="match status" value="1"/>
</dbReference>
<dbReference type="InterPro" id="IPR055339">
    <property type="entry name" value="HMG-box_WDHD1"/>
</dbReference>
<accession>A0A1D2M9P0</accession>
<dbReference type="Proteomes" id="UP000094527">
    <property type="component" value="Unassembled WGS sequence"/>
</dbReference>
<reference evidence="4 5" key="1">
    <citation type="journal article" date="2016" name="Genome Biol. Evol.">
        <title>Gene Family Evolution Reflects Adaptation to Soil Environmental Stressors in the Genome of the Collembolan Orchesella cincta.</title>
        <authorList>
            <person name="Faddeeva-Vakhrusheva A."/>
            <person name="Derks M.F."/>
            <person name="Anvar S.Y."/>
            <person name="Agamennone V."/>
            <person name="Suring W."/>
            <person name="Smit S."/>
            <person name="van Straalen N.M."/>
            <person name="Roelofs D."/>
        </authorList>
    </citation>
    <scope>NUCLEOTIDE SEQUENCE [LARGE SCALE GENOMIC DNA]</scope>
    <source>
        <tissue evidence="4">Mixed pool</tissue>
    </source>
</reference>
<proteinExistence type="predicted"/>
<evidence type="ECO:0000313" key="4">
    <source>
        <dbReference type="EMBL" id="ODM89695.1"/>
    </source>
</evidence>
<feature type="compositionally biased region" description="Basic and acidic residues" evidence="2">
    <location>
        <begin position="136"/>
        <end position="147"/>
    </location>
</feature>
<dbReference type="CDD" id="cd21993">
    <property type="entry name" value="HMG-box_WDHD1"/>
    <property type="match status" value="1"/>
</dbReference>
<feature type="region of interest" description="Disordered" evidence="2">
    <location>
        <begin position="105"/>
        <end position="151"/>
    </location>
</feature>
<feature type="domain" description="HMG box" evidence="3">
    <location>
        <begin position="66"/>
        <end position="135"/>
    </location>
</feature>
<dbReference type="SUPFAM" id="SSF47095">
    <property type="entry name" value="HMG-box"/>
    <property type="match status" value="1"/>
</dbReference>
<dbReference type="GO" id="GO:0005634">
    <property type="term" value="C:nucleus"/>
    <property type="evidence" value="ECO:0007669"/>
    <property type="project" value="UniProtKB-UniRule"/>
</dbReference>
<protein>
    <submittedName>
        <fullName evidence="4">Nucleolar transcription factor 1-A</fullName>
    </submittedName>
</protein>
<feature type="region of interest" description="Disordered" evidence="2">
    <location>
        <begin position="1"/>
        <end position="74"/>
    </location>
</feature>
<dbReference type="GO" id="GO:0006261">
    <property type="term" value="P:DNA-templated DNA replication"/>
    <property type="evidence" value="ECO:0007669"/>
    <property type="project" value="InterPro"/>
</dbReference>
<dbReference type="OrthoDB" id="427368at2759"/>
<dbReference type="Pfam" id="PF24815">
    <property type="entry name" value="HMG_WDHD1"/>
    <property type="match status" value="1"/>
</dbReference>
<comment type="caution">
    <text evidence="4">The sequence shown here is derived from an EMBL/GenBank/DDBJ whole genome shotgun (WGS) entry which is preliminary data.</text>
</comment>